<keyword evidence="6" id="KW-1185">Reference proteome</keyword>
<dbReference type="Proteomes" id="UP000293345">
    <property type="component" value="Unassembled WGS sequence"/>
</dbReference>
<keyword evidence="2" id="KW-0238">DNA-binding</keyword>
<keyword evidence="1" id="KW-0805">Transcription regulation</keyword>
<comment type="caution">
    <text evidence="5">The sequence shown here is derived from an EMBL/GenBank/DDBJ whole genome shotgun (WGS) entry which is preliminary data.</text>
</comment>
<organism evidence="5 6">
    <name type="scientific">Senegalimassilia faecalis</name>
    <dbReference type="NCBI Taxonomy" id="2509433"/>
    <lineage>
        <taxon>Bacteria</taxon>
        <taxon>Bacillati</taxon>
        <taxon>Actinomycetota</taxon>
        <taxon>Coriobacteriia</taxon>
        <taxon>Coriobacteriales</taxon>
        <taxon>Coriobacteriaceae</taxon>
        <taxon>Senegalimassilia</taxon>
    </lineage>
</organism>
<dbReference type="PROSITE" id="PS00041">
    <property type="entry name" value="HTH_ARAC_FAMILY_1"/>
    <property type="match status" value="1"/>
</dbReference>
<dbReference type="InterPro" id="IPR018060">
    <property type="entry name" value="HTH_AraC"/>
</dbReference>
<evidence type="ECO:0000256" key="2">
    <source>
        <dbReference type="ARBA" id="ARBA00023125"/>
    </source>
</evidence>
<dbReference type="Pfam" id="PF12833">
    <property type="entry name" value="HTH_18"/>
    <property type="match status" value="1"/>
</dbReference>
<dbReference type="InterPro" id="IPR009057">
    <property type="entry name" value="Homeodomain-like_sf"/>
</dbReference>
<dbReference type="PANTHER" id="PTHR46796">
    <property type="entry name" value="HTH-TYPE TRANSCRIPTIONAL ACTIVATOR RHAS-RELATED"/>
    <property type="match status" value="1"/>
</dbReference>
<dbReference type="EMBL" id="SDPW01000001">
    <property type="protein sequence ID" value="RXZ53585.1"/>
    <property type="molecule type" value="Genomic_DNA"/>
</dbReference>
<protein>
    <submittedName>
        <fullName evidence="5">AraC family transcriptional regulator</fullName>
    </submittedName>
</protein>
<dbReference type="RefSeq" id="WP_129423283.1">
    <property type="nucleotide sequence ID" value="NZ_SDPW01000001.1"/>
</dbReference>
<evidence type="ECO:0000259" key="4">
    <source>
        <dbReference type="PROSITE" id="PS01124"/>
    </source>
</evidence>
<dbReference type="InterPro" id="IPR050204">
    <property type="entry name" value="AraC_XylS_family_regulators"/>
</dbReference>
<reference evidence="5 6" key="1">
    <citation type="submission" date="2019-01" db="EMBL/GenBank/DDBJ databases">
        <title>Senegalimassilia sp. nov. KGMB04484 isolated human feces.</title>
        <authorList>
            <person name="Han K.-I."/>
            <person name="Kim J.-S."/>
            <person name="Lee K.C."/>
            <person name="Suh M.K."/>
            <person name="Eom M.K."/>
            <person name="Lee J.H."/>
            <person name="Park S.-H."/>
            <person name="Kang S.W."/>
            <person name="Park J.-E."/>
            <person name="Oh B.S."/>
            <person name="Yu S.Y."/>
            <person name="Choi S.-H."/>
            <person name="Lee D.H."/>
            <person name="Yoon H."/>
            <person name="Kim B.-Y."/>
            <person name="Lee J.H."/>
            <person name="Lee J.-S."/>
        </authorList>
    </citation>
    <scope>NUCLEOTIDE SEQUENCE [LARGE SCALE GENOMIC DNA]</scope>
    <source>
        <strain evidence="5 6">KGMB04484</strain>
    </source>
</reference>
<evidence type="ECO:0000256" key="1">
    <source>
        <dbReference type="ARBA" id="ARBA00023015"/>
    </source>
</evidence>
<accession>A0A4Q2JX10</accession>
<evidence type="ECO:0000313" key="6">
    <source>
        <dbReference type="Proteomes" id="UP000293345"/>
    </source>
</evidence>
<sequence length="358" mass="38438">MTVGQRANAAHATGNDLPVDLRLRSFFEPQVEQLGMQAHERNGGVFAGGANNVGEGSLWALQLSESCLVVAHEVVLTSEFSLEEESPSSLCVASISQAGVPLCPVTPPPQLRREENIAVFDQGGRSVNRLRPRDSFNSVAACVLPGYFDGMRVRYGSAVARRAHGLMSVPGGVRLGGSEPYVRAALRSVGSVRSGSVQTRRMLAEKVEGAIALLAVEDYEAARAFDLQGCVDAARLTAQVRCLVEADPAHAPTVDQLAELLGVSRARLCATFKQETGEAVGAFATRKRMELACRLLDDPRLSVAQVAAATGYQHQSSFAEAFRRTTGKTPRQWRCGDNVRVVCESSQKDRAFVPQPSS</sequence>
<dbReference type="AlphaFoldDB" id="A0A4Q2JX10"/>
<feature type="domain" description="HTH araC/xylS-type" evidence="4">
    <location>
        <begin position="238"/>
        <end position="336"/>
    </location>
</feature>
<evidence type="ECO:0000256" key="3">
    <source>
        <dbReference type="ARBA" id="ARBA00023163"/>
    </source>
</evidence>
<dbReference type="OrthoDB" id="2039152at2"/>
<dbReference type="SUPFAM" id="SSF46689">
    <property type="entry name" value="Homeodomain-like"/>
    <property type="match status" value="1"/>
</dbReference>
<dbReference type="SMART" id="SM00342">
    <property type="entry name" value="HTH_ARAC"/>
    <property type="match status" value="1"/>
</dbReference>
<dbReference type="InterPro" id="IPR018062">
    <property type="entry name" value="HTH_AraC-typ_CS"/>
</dbReference>
<dbReference type="Gene3D" id="1.10.10.60">
    <property type="entry name" value="Homeodomain-like"/>
    <property type="match status" value="2"/>
</dbReference>
<evidence type="ECO:0000313" key="5">
    <source>
        <dbReference type="EMBL" id="RXZ53585.1"/>
    </source>
</evidence>
<gene>
    <name evidence="5" type="ORF">ET524_03075</name>
</gene>
<keyword evidence="3" id="KW-0804">Transcription</keyword>
<dbReference type="GO" id="GO:0003700">
    <property type="term" value="F:DNA-binding transcription factor activity"/>
    <property type="evidence" value="ECO:0007669"/>
    <property type="project" value="InterPro"/>
</dbReference>
<dbReference type="GO" id="GO:0043565">
    <property type="term" value="F:sequence-specific DNA binding"/>
    <property type="evidence" value="ECO:0007669"/>
    <property type="project" value="InterPro"/>
</dbReference>
<name>A0A4Q2JX10_9ACTN</name>
<proteinExistence type="predicted"/>
<dbReference type="PRINTS" id="PR00032">
    <property type="entry name" value="HTHARAC"/>
</dbReference>
<dbReference type="PROSITE" id="PS01124">
    <property type="entry name" value="HTH_ARAC_FAMILY_2"/>
    <property type="match status" value="1"/>
</dbReference>
<dbReference type="InterPro" id="IPR020449">
    <property type="entry name" value="Tscrpt_reg_AraC-type_HTH"/>
</dbReference>